<name>A0A345C2P3_9BACI</name>
<protein>
    <submittedName>
        <fullName evidence="9">BCCT family transporter</fullName>
    </submittedName>
</protein>
<dbReference type="PANTHER" id="PTHR30047:SF7">
    <property type="entry name" value="HIGH-AFFINITY CHOLINE TRANSPORT PROTEIN"/>
    <property type="match status" value="1"/>
</dbReference>
<dbReference type="OrthoDB" id="9775735at2"/>
<keyword evidence="4" id="KW-1003">Cell membrane</keyword>
<reference evidence="9 10" key="1">
    <citation type="journal article" date="2018" name="J. Microbiol.">
        <title>Salicibibacter kimchii gen. nov., sp. nov., a moderately halophilic and alkalitolerant bacterium in the family Bacillaceae, isolated from kimchi.</title>
        <authorList>
            <person name="Jang J.Y."/>
            <person name="Oh Y.J."/>
            <person name="Lim S.K."/>
            <person name="Park H.K."/>
            <person name="Lee C."/>
            <person name="Kim J.Y."/>
            <person name="Lee M.A."/>
            <person name="Choi H.J."/>
        </authorList>
    </citation>
    <scope>NUCLEOTIDE SEQUENCE [LARGE SCALE GENOMIC DNA]</scope>
    <source>
        <strain evidence="9 10">NKC1-1</strain>
    </source>
</reference>
<feature type="transmembrane region" description="Helical" evidence="8">
    <location>
        <begin position="401"/>
        <end position="429"/>
    </location>
</feature>
<dbReference type="Pfam" id="PF02028">
    <property type="entry name" value="BCCT"/>
    <property type="match status" value="1"/>
</dbReference>
<feature type="transmembrane region" description="Helical" evidence="8">
    <location>
        <begin position="468"/>
        <end position="491"/>
    </location>
</feature>
<sequence>MRQALKKINVVYTVPAIVLFSLTVWGLKFPEQMEETMLGLMHILIESVGSFFVVATVIFIGICFYLGFGRYRHMKLGKEGDKPEYNYYSWIGLLFGAGMGVGLLFWAVAEPLSHYVEPPPGMDAETQSVAEAGLLYSVFHWGIHPWAIYATVALGLAIAKFKKDLPGLISSVFHPLLGDRIHGGAGKTIDIIAIIGTTIGVATTLGLSTMQLAGGLSEVFGLENTLLLQMSIITIITVVFLTSAVTGINRGMLYLSVTSLTLAAILMIVIFLLGPTLFLSEYVTSMTGEYVASFIPLTFETMPYADNEWLGEWTFFYWAWLISWSPFVGTFIARVSRGRTLQEFVIGVLFVPAFTSLIWIVVFGGTGIHLEHILGADLAETVVERPESGLFLILESLPFNLILSITTLIVITIFFVTSANSATYVLGVFSSKGDFDPKNKVLITWGLLISAIAATFLFTGGLDGLEAMAITAGLPFALLIVVMVFAIYRYFRKEGEAR</sequence>
<keyword evidence="6 8" id="KW-1133">Transmembrane helix</keyword>
<keyword evidence="7 8" id="KW-0472">Membrane</keyword>
<feature type="transmembrane region" description="Helical" evidence="8">
    <location>
        <begin position="441"/>
        <end position="462"/>
    </location>
</feature>
<comment type="similarity">
    <text evidence="2">Belongs to the BCCT transporter (TC 2.A.15) family.</text>
</comment>
<feature type="transmembrane region" description="Helical" evidence="8">
    <location>
        <begin position="39"/>
        <end position="66"/>
    </location>
</feature>
<evidence type="ECO:0000256" key="4">
    <source>
        <dbReference type="ARBA" id="ARBA00022475"/>
    </source>
</evidence>
<evidence type="ECO:0000256" key="5">
    <source>
        <dbReference type="ARBA" id="ARBA00022692"/>
    </source>
</evidence>
<keyword evidence="5 8" id="KW-0812">Transmembrane</keyword>
<dbReference type="InterPro" id="IPR000060">
    <property type="entry name" value="BCCT_transptr"/>
</dbReference>
<dbReference type="KEGG" id="rue:DT065_16770"/>
<feature type="transmembrane region" description="Helical" evidence="8">
    <location>
        <begin position="226"/>
        <end position="245"/>
    </location>
</feature>
<evidence type="ECO:0000256" key="7">
    <source>
        <dbReference type="ARBA" id="ARBA00023136"/>
    </source>
</evidence>
<comment type="subcellular location">
    <subcellularLocation>
        <location evidence="1">Cell membrane</location>
        <topology evidence="1">Multi-pass membrane protein</topology>
    </subcellularLocation>
</comment>
<evidence type="ECO:0000313" key="10">
    <source>
        <dbReference type="Proteomes" id="UP000252100"/>
    </source>
</evidence>
<evidence type="ECO:0000256" key="1">
    <source>
        <dbReference type="ARBA" id="ARBA00004651"/>
    </source>
</evidence>
<evidence type="ECO:0000256" key="6">
    <source>
        <dbReference type="ARBA" id="ARBA00022989"/>
    </source>
</evidence>
<keyword evidence="3" id="KW-0813">Transport</keyword>
<feature type="transmembrane region" description="Helical" evidence="8">
    <location>
        <begin position="345"/>
        <end position="368"/>
    </location>
</feature>
<feature type="transmembrane region" description="Helical" evidence="8">
    <location>
        <begin position="191"/>
        <end position="214"/>
    </location>
</feature>
<keyword evidence="10" id="KW-1185">Reference proteome</keyword>
<dbReference type="PANTHER" id="PTHR30047">
    <property type="entry name" value="HIGH-AFFINITY CHOLINE TRANSPORT PROTEIN-RELATED"/>
    <property type="match status" value="1"/>
</dbReference>
<feature type="transmembrane region" description="Helical" evidence="8">
    <location>
        <begin position="9"/>
        <end position="27"/>
    </location>
</feature>
<proteinExistence type="inferred from homology"/>
<dbReference type="Proteomes" id="UP000252100">
    <property type="component" value="Chromosome"/>
</dbReference>
<feature type="transmembrane region" description="Helical" evidence="8">
    <location>
        <begin position="315"/>
        <end position="333"/>
    </location>
</feature>
<dbReference type="NCBIfam" id="TIGR00842">
    <property type="entry name" value="bcct"/>
    <property type="match status" value="1"/>
</dbReference>
<evidence type="ECO:0000256" key="2">
    <source>
        <dbReference type="ARBA" id="ARBA00005658"/>
    </source>
</evidence>
<dbReference type="GO" id="GO:0005886">
    <property type="term" value="C:plasma membrane"/>
    <property type="evidence" value="ECO:0007669"/>
    <property type="project" value="UniProtKB-SubCell"/>
</dbReference>
<gene>
    <name evidence="9" type="ORF">DT065_16770</name>
</gene>
<evidence type="ECO:0000256" key="3">
    <source>
        <dbReference type="ARBA" id="ARBA00022448"/>
    </source>
</evidence>
<dbReference type="AlphaFoldDB" id="A0A345C2P3"/>
<feature type="transmembrane region" description="Helical" evidence="8">
    <location>
        <begin position="252"/>
        <end position="273"/>
    </location>
</feature>
<feature type="transmembrane region" description="Helical" evidence="8">
    <location>
        <begin position="87"/>
        <end position="109"/>
    </location>
</feature>
<feature type="transmembrane region" description="Helical" evidence="8">
    <location>
        <begin position="143"/>
        <end position="161"/>
    </location>
</feature>
<accession>A0A345C2P3</accession>
<dbReference type="GO" id="GO:0022857">
    <property type="term" value="F:transmembrane transporter activity"/>
    <property type="evidence" value="ECO:0007669"/>
    <property type="project" value="InterPro"/>
</dbReference>
<evidence type="ECO:0000256" key="8">
    <source>
        <dbReference type="SAM" id="Phobius"/>
    </source>
</evidence>
<organism evidence="9 10">
    <name type="scientific">Salicibibacter kimchii</name>
    <dbReference type="NCBI Taxonomy" id="2099786"/>
    <lineage>
        <taxon>Bacteria</taxon>
        <taxon>Bacillati</taxon>
        <taxon>Bacillota</taxon>
        <taxon>Bacilli</taxon>
        <taxon>Bacillales</taxon>
        <taxon>Bacillaceae</taxon>
        <taxon>Salicibibacter</taxon>
    </lineage>
</organism>
<evidence type="ECO:0000313" key="9">
    <source>
        <dbReference type="EMBL" id="AXF57474.1"/>
    </source>
</evidence>
<dbReference type="EMBL" id="CP031092">
    <property type="protein sequence ID" value="AXF57474.1"/>
    <property type="molecule type" value="Genomic_DNA"/>
</dbReference>